<organism evidence="1 2">
    <name type="scientific">Pisolithus microcarpus 441</name>
    <dbReference type="NCBI Taxonomy" id="765257"/>
    <lineage>
        <taxon>Eukaryota</taxon>
        <taxon>Fungi</taxon>
        <taxon>Dikarya</taxon>
        <taxon>Basidiomycota</taxon>
        <taxon>Agaricomycotina</taxon>
        <taxon>Agaricomycetes</taxon>
        <taxon>Agaricomycetidae</taxon>
        <taxon>Boletales</taxon>
        <taxon>Sclerodermatineae</taxon>
        <taxon>Pisolithaceae</taxon>
        <taxon>Pisolithus</taxon>
    </lineage>
</organism>
<dbReference type="AlphaFoldDB" id="A0A0C9ZAY1"/>
<protein>
    <submittedName>
        <fullName evidence="1">Uncharacterized protein</fullName>
    </submittedName>
</protein>
<dbReference type="HOGENOM" id="CLU_3147272_0_0_1"/>
<evidence type="ECO:0000313" key="1">
    <source>
        <dbReference type="EMBL" id="KIK17043.1"/>
    </source>
</evidence>
<evidence type="ECO:0000313" key="2">
    <source>
        <dbReference type="Proteomes" id="UP000054018"/>
    </source>
</evidence>
<proteinExistence type="predicted"/>
<gene>
    <name evidence="1" type="ORF">PISMIDRAFT_685690</name>
</gene>
<sequence length="49" mass="5829">YLTITWTLMGFSFHSNFPIRMLPYCRDHVFTAPLIYPLTRLFTTALFDV</sequence>
<feature type="non-terminal residue" evidence="1">
    <location>
        <position position="1"/>
    </location>
</feature>
<reference evidence="2" key="2">
    <citation type="submission" date="2015-01" db="EMBL/GenBank/DDBJ databases">
        <title>Evolutionary Origins and Diversification of the Mycorrhizal Mutualists.</title>
        <authorList>
            <consortium name="DOE Joint Genome Institute"/>
            <consortium name="Mycorrhizal Genomics Consortium"/>
            <person name="Kohler A."/>
            <person name="Kuo A."/>
            <person name="Nagy L.G."/>
            <person name="Floudas D."/>
            <person name="Copeland A."/>
            <person name="Barry K.W."/>
            <person name="Cichocki N."/>
            <person name="Veneault-Fourrey C."/>
            <person name="LaButti K."/>
            <person name="Lindquist E.A."/>
            <person name="Lipzen A."/>
            <person name="Lundell T."/>
            <person name="Morin E."/>
            <person name="Murat C."/>
            <person name="Riley R."/>
            <person name="Ohm R."/>
            <person name="Sun H."/>
            <person name="Tunlid A."/>
            <person name="Henrissat B."/>
            <person name="Grigoriev I.V."/>
            <person name="Hibbett D.S."/>
            <person name="Martin F."/>
        </authorList>
    </citation>
    <scope>NUCLEOTIDE SEQUENCE [LARGE SCALE GENOMIC DNA]</scope>
    <source>
        <strain evidence="2">441</strain>
    </source>
</reference>
<keyword evidence="2" id="KW-1185">Reference proteome</keyword>
<dbReference type="EMBL" id="KN833839">
    <property type="protein sequence ID" value="KIK17043.1"/>
    <property type="molecule type" value="Genomic_DNA"/>
</dbReference>
<name>A0A0C9ZAY1_9AGAM</name>
<dbReference type="Proteomes" id="UP000054018">
    <property type="component" value="Unassembled WGS sequence"/>
</dbReference>
<reference evidence="1 2" key="1">
    <citation type="submission" date="2014-04" db="EMBL/GenBank/DDBJ databases">
        <authorList>
            <consortium name="DOE Joint Genome Institute"/>
            <person name="Kuo A."/>
            <person name="Kohler A."/>
            <person name="Costa M.D."/>
            <person name="Nagy L.G."/>
            <person name="Floudas D."/>
            <person name="Copeland A."/>
            <person name="Barry K.W."/>
            <person name="Cichocki N."/>
            <person name="Veneault-Fourrey C."/>
            <person name="LaButti K."/>
            <person name="Lindquist E.A."/>
            <person name="Lipzen A."/>
            <person name="Lundell T."/>
            <person name="Morin E."/>
            <person name="Murat C."/>
            <person name="Sun H."/>
            <person name="Tunlid A."/>
            <person name="Henrissat B."/>
            <person name="Grigoriev I.V."/>
            <person name="Hibbett D.S."/>
            <person name="Martin F."/>
            <person name="Nordberg H.P."/>
            <person name="Cantor M.N."/>
            <person name="Hua S.X."/>
        </authorList>
    </citation>
    <scope>NUCLEOTIDE SEQUENCE [LARGE SCALE GENOMIC DNA]</scope>
    <source>
        <strain evidence="1 2">441</strain>
    </source>
</reference>
<accession>A0A0C9ZAY1</accession>